<feature type="region of interest" description="Disordered" evidence="1">
    <location>
        <begin position="85"/>
        <end position="141"/>
    </location>
</feature>
<feature type="region of interest" description="Disordered" evidence="1">
    <location>
        <begin position="364"/>
        <end position="399"/>
    </location>
</feature>
<feature type="region of interest" description="Disordered" evidence="1">
    <location>
        <begin position="286"/>
        <end position="332"/>
    </location>
</feature>
<feature type="domain" description="UBA" evidence="2">
    <location>
        <begin position="136"/>
        <end position="178"/>
    </location>
</feature>
<evidence type="ECO:0000313" key="4">
    <source>
        <dbReference type="Proteomes" id="UP000799118"/>
    </source>
</evidence>
<dbReference type="Gene3D" id="1.25.40.10">
    <property type="entry name" value="Tetratricopeptide repeat domain"/>
    <property type="match status" value="1"/>
</dbReference>
<gene>
    <name evidence="3" type="ORF">BT96DRAFT_560307</name>
</gene>
<organism evidence="3 4">
    <name type="scientific">Gymnopus androsaceus JB14</name>
    <dbReference type="NCBI Taxonomy" id="1447944"/>
    <lineage>
        <taxon>Eukaryota</taxon>
        <taxon>Fungi</taxon>
        <taxon>Dikarya</taxon>
        <taxon>Basidiomycota</taxon>
        <taxon>Agaricomycotina</taxon>
        <taxon>Agaricomycetes</taxon>
        <taxon>Agaricomycetidae</taxon>
        <taxon>Agaricales</taxon>
        <taxon>Marasmiineae</taxon>
        <taxon>Omphalotaceae</taxon>
        <taxon>Gymnopus</taxon>
    </lineage>
</organism>
<feature type="compositionally biased region" description="Pro residues" evidence="1">
    <location>
        <begin position="368"/>
        <end position="386"/>
    </location>
</feature>
<feature type="compositionally biased region" description="Low complexity" evidence="1">
    <location>
        <begin position="126"/>
        <end position="135"/>
    </location>
</feature>
<accession>A0A6A4HZH5</accession>
<evidence type="ECO:0000259" key="2">
    <source>
        <dbReference type="PROSITE" id="PS50030"/>
    </source>
</evidence>
<dbReference type="SUPFAM" id="SSF48452">
    <property type="entry name" value="TPR-like"/>
    <property type="match status" value="1"/>
</dbReference>
<dbReference type="SUPFAM" id="SSF46934">
    <property type="entry name" value="UBA-like"/>
    <property type="match status" value="1"/>
</dbReference>
<feature type="compositionally biased region" description="Basic and acidic residues" evidence="1">
    <location>
        <begin position="219"/>
        <end position="238"/>
    </location>
</feature>
<sequence>MTIAERAALVEKERVNSLLQQRQTLQKQASTPSAWDGLDSLGSKTFATSAPKEEDDWGLGDFAAPAAPAAASNALLDMDEFSALDDAGRASPGKDFDFGTREDTDDDILGDLSRPVESIQREKQQKTTTPPSRTQSPPPHVLGQLIEMGFSITQARTALASTDSGQDVQAALEILIANGATSAQGPSEEGWDSDDEERGFTGGRSQRRRSPSPVQEPQPRPRRDRQIAQQKQLERERNAPSPSSQQGGLQADKILAQASEIGFTLFNRANAVWKEGREKVQKVYEERMAAGSEDGKGSGRSTPTNTKPKWMQEGFGDVEEVPGPSRKPKAMKPAQPTEELDLFSDATANLPSTTGVYVSKFRHAKPKAPVPPPRSLSPAPPPPPHPITTVSASSSAIFSSQQSKSSGTSFFKLGDFPAAETAYTRAIDALPAGHALLIPLYNNRALVRLKVGDVNGVVGDTGQVEELIGGVGSLREELKRGNGGKISVAGQEEVNLGDALVKAWKRRAEAMEGREKWEEAGKHWEKVAGAEWAGQSVRGEGARGAGRCRKMHQQGTEPPKSKRKPKPKPVAAAPLVELLRLLHKRWILFAPPTKLQNRRIYSGMH</sequence>
<evidence type="ECO:0000313" key="3">
    <source>
        <dbReference type="EMBL" id="KAE9402347.1"/>
    </source>
</evidence>
<feature type="region of interest" description="Disordered" evidence="1">
    <location>
        <begin position="179"/>
        <end position="249"/>
    </location>
</feature>
<name>A0A6A4HZH5_9AGAR</name>
<feature type="compositionally biased region" description="Polar residues" evidence="1">
    <location>
        <begin position="23"/>
        <end position="33"/>
    </location>
</feature>
<dbReference type="OrthoDB" id="1717591at2759"/>
<protein>
    <recommendedName>
        <fullName evidence="2">UBA domain-containing protein</fullName>
    </recommendedName>
</protein>
<dbReference type="PROSITE" id="PS50030">
    <property type="entry name" value="UBA"/>
    <property type="match status" value="1"/>
</dbReference>
<keyword evidence="4" id="KW-1185">Reference proteome</keyword>
<dbReference type="InterPro" id="IPR011990">
    <property type="entry name" value="TPR-like_helical_dom_sf"/>
</dbReference>
<dbReference type="Gene3D" id="1.10.8.10">
    <property type="entry name" value="DNA helicase RuvA subunit, C-terminal domain"/>
    <property type="match status" value="1"/>
</dbReference>
<dbReference type="InterPro" id="IPR009060">
    <property type="entry name" value="UBA-like_sf"/>
</dbReference>
<dbReference type="Pfam" id="PF22562">
    <property type="entry name" value="UBA_7"/>
    <property type="match status" value="1"/>
</dbReference>
<feature type="compositionally biased region" description="Low complexity" evidence="1">
    <location>
        <begin position="387"/>
        <end position="399"/>
    </location>
</feature>
<evidence type="ECO:0000256" key="1">
    <source>
        <dbReference type="SAM" id="MobiDB-lite"/>
    </source>
</evidence>
<dbReference type="InterPro" id="IPR015940">
    <property type="entry name" value="UBA"/>
</dbReference>
<dbReference type="AlphaFoldDB" id="A0A6A4HZH5"/>
<feature type="region of interest" description="Disordered" evidence="1">
    <location>
        <begin position="23"/>
        <end position="63"/>
    </location>
</feature>
<proteinExistence type="predicted"/>
<dbReference type="EMBL" id="ML769436">
    <property type="protein sequence ID" value="KAE9402347.1"/>
    <property type="molecule type" value="Genomic_DNA"/>
</dbReference>
<reference evidence="3" key="1">
    <citation type="journal article" date="2019" name="Environ. Microbiol.">
        <title>Fungal ecological strategies reflected in gene transcription - a case study of two litter decomposers.</title>
        <authorList>
            <person name="Barbi F."/>
            <person name="Kohler A."/>
            <person name="Barry K."/>
            <person name="Baskaran P."/>
            <person name="Daum C."/>
            <person name="Fauchery L."/>
            <person name="Ihrmark K."/>
            <person name="Kuo A."/>
            <person name="LaButti K."/>
            <person name="Lipzen A."/>
            <person name="Morin E."/>
            <person name="Grigoriev I.V."/>
            <person name="Henrissat B."/>
            <person name="Lindahl B."/>
            <person name="Martin F."/>
        </authorList>
    </citation>
    <scope>NUCLEOTIDE SEQUENCE</scope>
    <source>
        <strain evidence="3">JB14</strain>
    </source>
</reference>
<feature type="region of interest" description="Disordered" evidence="1">
    <location>
        <begin position="536"/>
        <end position="570"/>
    </location>
</feature>
<feature type="compositionally biased region" description="Basic and acidic residues" evidence="1">
    <location>
        <begin position="286"/>
        <end position="297"/>
    </location>
</feature>
<dbReference type="Proteomes" id="UP000799118">
    <property type="component" value="Unassembled WGS sequence"/>
</dbReference>
<feature type="compositionally biased region" description="Basic and acidic residues" evidence="1">
    <location>
        <begin position="86"/>
        <end position="102"/>
    </location>
</feature>